<gene>
    <name evidence="8" type="ORF">GCM10009799_46950</name>
</gene>
<name>A0ABP5F3X5_9ACTN</name>
<keyword evidence="4 6" id="KW-1133">Transmembrane helix</keyword>
<evidence type="ECO:0000313" key="8">
    <source>
        <dbReference type="EMBL" id="GAA2013229.1"/>
    </source>
</evidence>
<evidence type="ECO:0000256" key="4">
    <source>
        <dbReference type="ARBA" id="ARBA00022989"/>
    </source>
</evidence>
<reference evidence="9" key="1">
    <citation type="journal article" date="2019" name="Int. J. Syst. Evol. Microbiol.">
        <title>The Global Catalogue of Microorganisms (GCM) 10K type strain sequencing project: providing services to taxonomists for standard genome sequencing and annotation.</title>
        <authorList>
            <consortium name="The Broad Institute Genomics Platform"/>
            <consortium name="The Broad Institute Genome Sequencing Center for Infectious Disease"/>
            <person name="Wu L."/>
            <person name="Ma J."/>
        </authorList>
    </citation>
    <scope>NUCLEOTIDE SEQUENCE [LARGE SCALE GENOMIC DNA]</scope>
    <source>
        <strain evidence="9">JCM 15313</strain>
    </source>
</reference>
<evidence type="ECO:0000256" key="5">
    <source>
        <dbReference type="ARBA" id="ARBA00023136"/>
    </source>
</evidence>
<feature type="transmembrane region" description="Helical" evidence="6">
    <location>
        <begin position="264"/>
        <end position="283"/>
    </location>
</feature>
<dbReference type="PANTHER" id="PTHR35007:SF4">
    <property type="entry name" value="CONSERVED TRANSMEMBRANE PROTEIN-RELATED"/>
    <property type="match status" value="1"/>
</dbReference>
<dbReference type="Pfam" id="PF00482">
    <property type="entry name" value="T2SSF"/>
    <property type="match status" value="1"/>
</dbReference>
<dbReference type="InterPro" id="IPR018076">
    <property type="entry name" value="T2SS_GspF_dom"/>
</dbReference>
<evidence type="ECO:0000259" key="7">
    <source>
        <dbReference type="Pfam" id="PF00482"/>
    </source>
</evidence>
<dbReference type="InterPro" id="IPR042094">
    <property type="entry name" value="T2SS_GspF_sf"/>
</dbReference>
<evidence type="ECO:0000256" key="3">
    <source>
        <dbReference type="ARBA" id="ARBA00022692"/>
    </source>
</evidence>
<accession>A0ABP5F3X5</accession>
<dbReference type="Gene3D" id="1.20.81.30">
    <property type="entry name" value="Type II secretion system (T2SS), domain F"/>
    <property type="match status" value="1"/>
</dbReference>
<dbReference type="Proteomes" id="UP001501585">
    <property type="component" value="Unassembled WGS sequence"/>
</dbReference>
<evidence type="ECO:0000256" key="6">
    <source>
        <dbReference type="SAM" id="Phobius"/>
    </source>
</evidence>
<keyword evidence="9" id="KW-1185">Reference proteome</keyword>
<evidence type="ECO:0000256" key="2">
    <source>
        <dbReference type="ARBA" id="ARBA00022475"/>
    </source>
</evidence>
<evidence type="ECO:0000256" key="1">
    <source>
        <dbReference type="ARBA" id="ARBA00004651"/>
    </source>
</evidence>
<dbReference type="PANTHER" id="PTHR35007">
    <property type="entry name" value="INTEGRAL MEMBRANE PROTEIN-RELATED"/>
    <property type="match status" value="1"/>
</dbReference>
<dbReference type="RefSeq" id="WP_344107443.1">
    <property type="nucleotide sequence ID" value="NZ_BAAAPD010000027.1"/>
</dbReference>
<keyword evidence="5 6" id="KW-0472">Membrane</keyword>
<feature type="transmembrane region" description="Helical" evidence="6">
    <location>
        <begin position="234"/>
        <end position="258"/>
    </location>
</feature>
<evidence type="ECO:0000313" key="9">
    <source>
        <dbReference type="Proteomes" id="UP001501585"/>
    </source>
</evidence>
<dbReference type="EMBL" id="BAAAPC010000026">
    <property type="protein sequence ID" value="GAA2013229.1"/>
    <property type="molecule type" value="Genomic_DNA"/>
</dbReference>
<sequence>MIDAPGSPSRVLFALRTSGDVPYPLEAPESLPGWAAALLLLGAVGYVFVQALPSSAAARLRALRRATARPPERIPGQPALRDDGLGERTRRWPCAEMRNSGRSLLHRLTGRELARRRRAVVELTRSFAAELRAGRTPAAAVESAIAEAEPPVAAELTPVTAAARSGADLAPALEAAAVLPGTAGLRYLAACWRVTAGTGAGLADVVDRLSESLMREEELREELAAHLAGPRTTALLLSVLPVAGLAMAALLGGGPLAFLFGTPLGLACLTAGAALDALGLYWTNRMVRRASASFGPGAGR</sequence>
<comment type="caution">
    <text evidence="8">The sequence shown here is derived from an EMBL/GenBank/DDBJ whole genome shotgun (WGS) entry which is preliminary data.</text>
</comment>
<protein>
    <recommendedName>
        <fullName evidence="7">Type II secretion system protein GspF domain-containing protein</fullName>
    </recommendedName>
</protein>
<proteinExistence type="predicted"/>
<feature type="transmembrane region" description="Helical" evidence="6">
    <location>
        <begin position="31"/>
        <end position="52"/>
    </location>
</feature>
<feature type="domain" description="Type II secretion system protein GspF" evidence="7">
    <location>
        <begin position="124"/>
        <end position="247"/>
    </location>
</feature>
<keyword evidence="3 6" id="KW-0812">Transmembrane</keyword>
<organism evidence="8 9">
    <name type="scientific">Nocardiopsis rhodophaea</name>
    <dbReference type="NCBI Taxonomy" id="280238"/>
    <lineage>
        <taxon>Bacteria</taxon>
        <taxon>Bacillati</taxon>
        <taxon>Actinomycetota</taxon>
        <taxon>Actinomycetes</taxon>
        <taxon>Streptosporangiales</taxon>
        <taxon>Nocardiopsidaceae</taxon>
        <taxon>Nocardiopsis</taxon>
    </lineage>
</organism>
<keyword evidence="2" id="KW-1003">Cell membrane</keyword>
<comment type="subcellular location">
    <subcellularLocation>
        <location evidence="1">Cell membrane</location>
        <topology evidence="1">Multi-pass membrane protein</topology>
    </subcellularLocation>
</comment>